<dbReference type="PANTHER" id="PTHR32114">
    <property type="entry name" value="ABC TRANSPORTER ABCH.3"/>
    <property type="match status" value="1"/>
</dbReference>
<dbReference type="EMBL" id="JAQFWQ010000083">
    <property type="protein sequence ID" value="MDA2813578.1"/>
    <property type="molecule type" value="Genomic_DNA"/>
</dbReference>
<dbReference type="Pfam" id="PF13476">
    <property type="entry name" value="AAA_23"/>
    <property type="match status" value="1"/>
</dbReference>
<dbReference type="Proteomes" id="UP001527866">
    <property type="component" value="Unassembled WGS sequence"/>
</dbReference>
<evidence type="ECO:0000256" key="4">
    <source>
        <dbReference type="SAM" id="MobiDB-lite"/>
    </source>
</evidence>
<evidence type="ECO:0000313" key="6">
    <source>
        <dbReference type="EMBL" id="MDA2813578.1"/>
    </source>
</evidence>
<evidence type="ECO:0000256" key="1">
    <source>
        <dbReference type="ARBA" id="ARBA00006930"/>
    </source>
</evidence>
<gene>
    <name evidence="6" type="ORF">O4J56_23225</name>
</gene>
<reference evidence="6 7" key="1">
    <citation type="submission" date="2023-01" db="EMBL/GenBank/DDBJ databases">
        <title>Draft genome sequence of Nocardiopsis sp. RSe5-2 isolated from halophytes.</title>
        <authorList>
            <person name="Duangmal K."/>
            <person name="Chantavorakit T."/>
        </authorList>
    </citation>
    <scope>NUCLEOTIDE SEQUENCE [LARGE SCALE GENOMIC DNA]</scope>
    <source>
        <strain evidence="6 7">RSe5-2</strain>
    </source>
</reference>
<feature type="region of interest" description="Disordered" evidence="4">
    <location>
        <begin position="58"/>
        <end position="84"/>
    </location>
</feature>
<dbReference type="CDD" id="cd00267">
    <property type="entry name" value="ABC_ATPase"/>
    <property type="match status" value="1"/>
</dbReference>
<dbReference type="PANTHER" id="PTHR32114:SF2">
    <property type="entry name" value="ABC TRANSPORTER ABCH.3"/>
    <property type="match status" value="1"/>
</dbReference>
<protein>
    <recommendedName>
        <fullName evidence="3">Nuclease SbcCD subunit C</fullName>
    </recommendedName>
</protein>
<proteinExistence type="inferred from homology"/>
<sequence length="712" mass="76430">MVTTLTTGGETFAEEPPPPDGAATAAAVLGLLARSPLDAGARGWVLAAFGGDEALDALARGGPAPEPSDILHGAPEPRRGAADTPRPVFLSRIEVQGFRGIGSPAALDLAPGPGLTVVVGRNGSGKSSIAEAVEAALTGRNLRWDAMPTAWRDGWRNLHHPERTEVAVELSAPGTDGPLRATRMWDGDSVRSARGRVEFPDGSTGPLRSLGWGPDLDRYRPFLSYDELGRAVNGRAAELYDTLTAVLGLTGLADAERALAKACSKLTRMRDRPRRDLDHLLARLRESTDPRAARAVELLSEQGPGAPDLDRLAALAADDGPADPEAERVLRRLRRLSVPERSLIADVVNELRGAAMELAMAAGTKGDRARGVAELLTRALEYHERHPADSACPTCGADGALGDDWARRARAEIDRLRPAAESASAAYGRAEDARDQARFLMAPKPSWLPADSDLGRVWTEWEEGAGITDLVELAEHIETTGRRLRSAALAARKDAGRRLDDPAGDWGEYAEMLSAWVEDARAAVKADGLLVSAREALDWFSAAAKEIRDERLRPLAAQTEHVWQRLRQERHIDLESLRLVGRGARRRVAVDVAVDGAEGEGNAPGLLSQGEFQALALSICLPRTLAAGNPFGFLLLDDPVQAMDTETVEGLAGVLAEVGAHRQIVVFTHDTRLPDALRRLGLPADLRAIERDAMSNVRVAPPDLAEHPRRPV</sequence>
<dbReference type="Gene3D" id="3.40.50.300">
    <property type="entry name" value="P-loop containing nucleotide triphosphate hydrolases"/>
    <property type="match status" value="2"/>
</dbReference>
<evidence type="ECO:0000259" key="5">
    <source>
        <dbReference type="Pfam" id="PF13476"/>
    </source>
</evidence>
<dbReference type="RefSeq" id="WP_270688633.1">
    <property type="nucleotide sequence ID" value="NZ_JAQFWQ010000083.1"/>
</dbReference>
<comment type="subunit">
    <text evidence="2">Heterodimer of SbcC and SbcD.</text>
</comment>
<evidence type="ECO:0000256" key="3">
    <source>
        <dbReference type="ARBA" id="ARBA00013368"/>
    </source>
</evidence>
<keyword evidence="7" id="KW-1185">Reference proteome</keyword>
<comment type="caution">
    <text evidence="6">The sequence shown here is derived from an EMBL/GenBank/DDBJ whole genome shotgun (WGS) entry which is preliminary data.</text>
</comment>
<comment type="similarity">
    <text evidence="1">Belongs to the SMC family. SbcC subfamily.</text>
</comment>
<evidence type="ECO:0000313" key="7">
    <source>
        <dbReference type="Proteomes" id="UP001527866"/>
    </source>
</evidence>
<evidence type="ECO:0000256" key="2">
    <source>
        <dbReference type="ARBA" id="ARBA00011322"/>
    </source>
</evidence>
<dbReference type="InterPro" id="IPR027417">
    <property type="entry name" value="P-loop_NTPase"/>
</dbReference>
<feature type="region of interest" description="Disordered" evidence="4">
    <location>
        <begin position="1"/>
        <end position="21"/>
    </location>
</feature>
<feature type="domain" description="Rad50/SbcC-type AAA" evidence="5">
    <location>
        <begin position="92"/>
        <end position="141"/>
    </location>
</feature>
<organism evidence="6 7">
    <name type="scientific">Nocardiopsis endophytica</name>
    <dbReference type="NCBI Taxonomy" id="3018445"/>
    <lineage>
        <taxon>Bacteria</taxon>
        <taxon>Bacillati</taxon>
        <taxon>Actinomycetota</taxon>
        <taxon>Actinomycetes</taxon>
        <taxon>Streptosporangiales</taxon>
        <taxon>Nocardiopsidaceae</taxon>
        <taxon>Nocardiopsis</taxon>
    </lineage>
</organism>
<dbReference type="InterPro" id="IPR038729">
    <property type="entry name" value="Rad50/SbcC_AAA"/>
</dbReference>
<dbReference type="SUPFAM" id="SSF52540">
    <property type="entry name" value="P-loop containing nucleoside triphosphate hydrolases"/>
    <property type="match status" value="1"/>
</dbReference>
<name>A0ABT4U9G1_9ACTN</name>
<accession>A0ABT4U9G1</accession>